<evidence type="ECO:0000313" key="2">
    <source>
        <dbReference type="Proteomes" id="UP000005326"/>
    </source>
</evidence>
<comment type="caution">
    <text evidence="1">The sequence shown here is derived from an EMBL/GenBank/DDBJ whole genome shotgun (WGS) entry which is preliminary data.</text>
</comment>
<proteinExistence type="predicted"/>
<dbReference type="EMBL" id="ABCA03000022">
    <property type="protein sequence ID" value="EDS01980.1"/>
    <property type="molecule type" value="Genomic_DNA"/>
</dbReference>
<reference evidence="1" key="2">
    <citation type="submission" date="2014-06" db="EMBL/GenBank/DDBJ databases">
        <title>Draft genome sequence of Eubacterium siraeum (DSM 15702).</title>
        <authorList>
            <person name="Sudarsanam P."/>
            <person name="Ley R."/>
            <person name="Guruge J."/>
            <person name="Turnbaugh P.J."/>
            <person name="Mahowald M."/>
            <person name="Liep D."/>
            <person name="Gordon J."/>
        </authorList>
    </citation>
    <scope>NUCLEOTIDE SEQUENCE</scope>
    <source>
        <strain evidence="1">DSM 15702</strain>
    </source>
</reference>
<sequence length="166" mass="18420">MAVIGRSESSQTDGFYYIKRRLCRKNTEDFTMIKLIAGKKGTGKTKLLINAIHEAEQASNGNVVAIQIGSSLNIDIYHKVRLVNIEDYNIDNYDAMYGFIAGMLASDYDCTDIFVDGILKICGRDMEKVGAMFDKVAAVSGENTHVTFTISAEVADLTENIKKYLK</sequence>
<dbReference type="SUPFAM" id="SSF52540">
    <property type="entry name" value="P-loop containing nucleoside triphosphate hydrolases"/>
    <property type="match status" value="1"/>
</dbReference>
<evidence type="ECO:0000313" key="1">
    <source>
        <dbReference type="EMBL" id="EDS01980.1"/>
    </source>
</evidence>
<organism evidence="1 2">
    <name type="scientific">[Eubacterium] siraeum DSM 15702</name>
    <dbReference type="NCBI Taxonomy" id="428128"/>
    <lineage>
        <taxon>Bacteria</taxon>
        <taxon>Bacillati</taxon>
        <taxon>Bacillota</taxon>
        <taxon>Clostridia</taxon>
        <taxon>Eubacteriales</taxon>
        <taxon>Oscillospiraceae</taxon>
        <taxon>Oscillospiraceae incertae sedis</taxon>
    </lineage>
</organism>
<dbReference type="Proteomes" id="UP000005326">
    <property type="component" value="Unassembled WGS sequence"/>
</dbReference>
<dbReference type="AlphaFoldDB" id="B0MK02"/>
<reference evidence="1" key="1">
    <citation type="submission" date="2007-10" db="EMBL/GenBank/DDBJ databases">
        <authorList>
            <person name="Fulton L."/>
            <person name="Clifton S."/>
            <person name="Fulton B."/>
            <person name="Xu J."/>
            <person name="Minx P."/>
            <person name="Pepin K.H."/>
            <person name="Johnson M."/>
            <person name="Thiruvilangam P."/>
            <person name="Bhonagiri V."/>
            <person name="Nash W.E."/>
            <person name="Mardis E.R."/>
            <person name="Wilson R.K."/>
        </authorList>
    </citation>
    <scope>NUCLEOTIDE SEQUENCE [LARGE SCALE GENOMIC DNA]</scope>
    <source>
        <strain evidence="1">DSM 15702</strain>
    </source>
</reference>
<keyword evidence="2" id="KW-1185">Reference proteome</keyword>
<name>B0MK02_9FIRM</name>
<evidence type="ECO:0008006" key="3">
    <source>
        <dbReference type="Google" id="ProtNLM"/>
    </source>
</evidence>
<gene>
    <name evidence="1" type="ORF">EUBSIR_00123</name>
</gene>
<protein>
    <recommendedName>
        <fullName evidence="3">Twitching motility protein PilT</fullName>
    </recommendedName>
</protein>
<accession>B0MK02</accession>
<dbReference type="InterPro" id="IPR027417">
    <property type="entry name" value="P-loop_NTPase"/>
</dbReference>